<keyword evidence="6 8" id="KW-0472">Membrane</keyword>
<feature type="transmembrane region" description="Helical" evidence="8">
    <location>
        <begin position="276"/>
        <end position="295"/>
    </location>
</feature>
<dbReference type="Gene3D" id="1.20.1720.10">
    <property type="entry name" value="Multidrug resistance protein D"/>
    <property type="match status" value="1"/>
</dbReference>
<feature type="transmembrane region" description="Helical" evidence="8">
    <location>
        <begin position="443"/>
        <end position="466"/>
    </location>
</feature>
<dbReference type="PANTHER" id="PTHR23501:SF102">
    <property type="entry name" value="DRUG TRANSPORTER, PUTATIVE (AFU_ORTHOLOGUE AFUA_3G08530)-RELATED"/>
    <property type="match status" value="1"/>
</dbReference>
<dbReference type="PRINTS" id="PR01036">
    <property type="entry name" value="TCRTETB"/>
</dbReference>
<dbReference type="SUPFAM" id="SSF103473">
    <property type="entry name" value="MFS general substrate transporter"/>
    <property type="match status" value="2"/>
</dbReference>
<evidence type="ECO:0000259" key="9">
    <source>
        <dbReference type="PROSITE" id="PS50850"/>
    </source>
</evidence>
<feature type="domain" description="Major facilitator superfamily (MFS) profile" evidence="9">
    <location>
        <begin position="56"/>
        <end position="545"/>
    </location>
</feature>
<evidence type="ECO:0000313" key="10">
    <source>
        <dbReference type="EMBL" id="QIW97246.1"/>
    </source>
</evidence>
<keyword evidence="4 8" id="KW-0812">Transmembrane</keyword>
<feature type="transmembrane region" description="Helical" evidence="8">
    <location>
        <begin position="352"/>
        <end position="374"/>
    </location>
</feature>
<dbReference type="FunFam" id="1.20.1720.10:FF:000014">
    <property type="entry name" value="MFS drug transporter, putative"/>
    <property type="match status" value="1"/>
</dbReference>
<feature type="transmembrane region" description="Helical" evidence="8">
    <location>
        <begin position="57"/>
        <end position="78"/>
    </location>
</feature>
<evidence type="ECO:0000256" key="1">
    <source>
        <dbReference type="ARBA" id="ARBA00004651"/>
    </source>
</evidence>
<gene>
    <name evidence="10" type="ORF">AMS68_002764</name>
</gene>
<evidence type="ECO:0000256" key="7">
    <source>
        <dbReference type="SAM" id="MobiDB-lite"/>
    </source>
</evidence>
<keyword evidence="11" id="KW-1185">Reference proteome</keyword>
<comment type="similarity">
    <text evidence="2">Belongs to the major facilitator superfamily. TCR/Tet family.</text>
</comment>
<feature type="region of interest" description="Disordered" evidence="7">
    <location>
        <begin position="556"/>
        <end position="575"/>
    </location>
</feature>
<dbReference type="CDD" id="cd17502">
    <property type="entry name" value="MFS_Azr1_MDR_like"/>
    <property type="match status" value="1"/>
</dbReference>
<evidence type="ECO:0000256" key="8">
    <source>
        <dbReference type="SAM" id="Phobius"/>
    </source>
</evidence>
<dbReference type="Proteomes" id="UP000503462">
    <property type="component" value="Chromosome 2"/>
</dbReference>
<feature type="transmembrane region" description="Helical" evidence="8">
    <location>
        <begin position="381"/>
        <end position="398"/>
    </location>
</feature>
<dbReference type="PANTHER" id="PTHR23501">
    <property type="entry name" value="MAJOR FACILITATOR SUPERFAMILY"/>
    <property type="match status" value="1"/>
</dbReference>
<feature type="compositionally biased region" description="Polar residues" evidence="7">
    <location>
        <begin position="29"/>
        <end position="42"/>
    </location>
</feature>
<evidence type="ECO:0000256" key="3">
    <source>
        <dbReference type="ARBA" id="ARBA00022475"/>
    </source>
</evidence>
<reference evidence="10 11" key="1">
    <citation type="journal article" date="2016" name="Sci. Rep.">
        <title>Peltaster fructicola genome reveals evolution from an invasive phytopathogen to an ectophytic parasite.</title>
        <authorList>
            <person name="Xu C."/>
            <person name="Chen H."/>
            <person name="Gleason M.L."/>
            <person name="Xu J.R."/>
            <person name="Liu H."/>
            <person name="Zhang R."/>
            <person name="Sun G."/>
        </authorList>
    </citation>
    <scope>NUCLEOTIDE SEQUENCE [LARGE SCALE GENOMIC DNA]</scope>
    <source>
        <strain evidence="10 11">LNHT1506</strain>
    </source>
</reference>
<dbReference type="OrthoDB" id="10021397at2759"/>
<evidence type="ECO:0000256" key="2">
    <source>
        <dbReference type="ARBA" id="ARBA00007520"/>
    </source>
</evidence>
<evidence type="ECO:0000313" key="11">
    <source>
        <dbReference type="Proteomes" id="UP000503462"/>
    </source>
</evidence>
<comment type="subcellular location">
    <subcellularLocation>
        <location evidence="1">Cell membrane</location>
        <topology evidence="1">Multi-pass membrane protein</topology>
    </subcellularLocation>
</comment>
<dbReference type="InterPro" id="IPR036259">
    <property type="entry name" value="MFS_trans_sf"/>
</dbReference>
<dbReference type="Gene3D" id="1.20.1250.20">
    <property type="entry name" value="MFS general substrate transporter like domains"/>
    <property type="match status" value="1"/>
</dbReference>
<feature type="transmembrane region" description="Helical" evidence="8">
    <location>
        <begin position="178"/>
        <end position="197"/>
    </location>
</feature>
<accession>A0A6H0XR68</accession>
<evidence type="ECO:0000256" key="4">
    <source>
        <dbReference type="ARBA" id="ARBA00022692"/>
    </source>
</evidence>
<dbReference type="AlphaFoldDB" id="A0A6H0XR68"/>
<feature type="transmembrane region" description="Helical" evidence="8">
    <location>
        <begin position="523"/>
        <end position="540"/>
    </location>
</feature>
<feature type="transmembrane region" description="Helical" evidence="8">
    <location>
        <begin position="316"/>
        <end position="340"/>
    </location>
</feature>
<organism evidence="10 11">
    <name type="scientific">Peltaster fructicola</name>
    <dbReference type="NCBI Taxonomy" id="286661"/>
    <lineage>
        <taxon>Eukaryota</taxon>
        <taxon>Fungi</taxon>
        <taxon>Dikarya</taxon>
        <taxon>Ascomycota</taxon>
        <taxon>Pezizomycotina</taxon>
        <taxon>Dothideomycetes</taxon>
        <taxon>Dothideomycetes incertae sedis</taxon>
        <taxon>Peltaster</taxon>
    </lineage>
</organism>
<dbReference type="EMBL" id="CP051140">
    <property type="protein sequence ID" value="QIW97246.1"/>
    <property type="molecule type" value="Genomic_DNA"/>
</dbReference>
<feature type="transmembrane region" description="Helical" evidence="8">
    <location>
        <begin position="410"/>
        <end position="431"/>
    </location>
</feature>
<dbReference type="InterPro" id="IPR020846">
    <property type="entry name" value="MFS_dom"/>
</dbReference>
<feature type="transmembrane region" description="Helical" evidence="8">
    <location>
        <begin position="241"/>
        <end position="264"/>
    </location>
</feature>
<evidence type="ECO:0000256" key="6">
    <source>
        <dbReference type="ARBA" id="ARBA00023136"/>
    </source>
</evidence>
<dbReference type="Pfam" id="PF07690">
    <property type="entry name" value="MFS_1"/>
    <property type="match status" value="1"/>
</dbReference>
<dbReference type="GO" id="GO:0005886">
    <property type="term" value="C:plasma membrane"/>
    <property type="evidence" value="ECO:0007669"/>
    <property type="project" value="UniProtKB-SubCell"/>
</dbReference>
<feature type="transmembrane region" description="Helical" evidence="8">
    <location>
        <begin position="90"/>
        <end position="109"/>
    </location>
</feature>
<feature type="transmembrane region" description="Helical" evidence="8">
    <location>
        <begin position="153"/>
        <end position="171"/>
    </location>
</feature>
<dbReference type="InterPro" id="IPR011701">
    <property type="entry name" value="MFS"/>
</dbReference>
<feature type="region of interest" description="Disordered" evidence="7">
    <location>
        <begin position="1"/>
        <end position="45"/>
    </location>
</feature>
<proteinExistence type="inferred from homology"/>
<dbReference type="GO" id="GO:0022857">
    <property type="term" value="F:transmembrane transporter activity"/>
    <property type="evidence" value="ECO:0007669"/>
    <property type="project" value="InterPro"/>
</dbReference>
<protein>
    <recommendedName>
        <fullName evidence="9">Major facilitator superfamily (MFS) profile domain-containing protein</fullName>
    </recommendedName>
</protein>
<sequence length="575" mass="60849">MGNARTDVMSSNPADGDVVSAREKRSARLSASTDEVTRSTPQPVAERRSTIKTALTMFSLCLATFLTALDVTIITTALPTIAEQFSDPTGFTWIGSSYLLAQAASTLIWGKLSDVFGRKSVLLLANVLFFAGSLVAGFAVSLGMLIVGRTLQGIGGGGIIVLSNICVGDLFSPRTRGIFYGIISGVWAVANSLGPIIGGAFTERSSWRWCFWINLPLDAIAFVVILLFLDVHNPRTPFVQGMLAIDWIGSILVIGATLLFLFGIEFGGVSFPWNSATVICLIVFGVLVFGLFVLWEAKGASRPIMPMRIVRDRSNAASIAACAIHGFVFISGSFYVPFFFQAALGQSPLLSGVYLIALAASLSLASVGTGLFISHTGDYKTPIIVGFILMSLGWGLFIDFDASSSLAKLILYQIVAGLGVGCNIQAPMIALQSGALPQDVGMATSLYGFVRTLATAVSIVVGSVIFQNELLRRADSDPPLAAAIQRSGGSAGAGDVVSIVSSLEPGAIPAAQETIAQSLRPAWIMYTAFAALGIFCWVFIRKNTLSRKHEQIKTGLGNDKARSNAGTAEKTVNDV</sequence>
<name>A0A6H0XR68_9PEZI</name>
<feature type="transmembrane region" description="Helical" evidence="8">
    <location>
        <begin position="209"/>
        <end position="229"/>
    </location>
</feature>
<feature type="transmembrane region" description="Helical" evidence="8">
    <location>
        <begin position="121"/>
        <end position="147"/>
    </location>
</feature>
<keyword evidence="5 8" id="KW-1133">Transmembrane helix</keyword>
<dbReference type="PROSITE" id="PS50850">
    <property type="entry name" value="MFS"/>
    <property type="match status" value="1"/>
</dbReference>
<evidence type="ECO:0000256" key="5">
    <source>
        <dbReference type="ARBA" id="ARBA00022989"/>
    </source>
</evidence>
<keyword evidence="3" id="KW-1003">Cell membrane</keyword>